<feature type="region of interest" description="Disordered" evidence="1">
    <location>
        <begin position="166"/>
        <end position="193"/>
    </location>
</feature>
<accession>A0A1H1T5I1</accession>
<feature type="domain" description="MobA/VirD2-like nuclease" evidence="2">
    <location>
        <begin position="18"/>
        <end position="157"/>
    </location>
</feature>
<dbReference type="OrthoDB" id="4900148at2"/>
<reference evidence="4" key="1">
    <citation type="submission" date="2016-10" db="EMBL/GenBank/DDBJ databases">
        <authorList>
            <person name="Varghese N."/>
            <person name="Submissions S."/>
        </authorList>
    </citation>
    <scope>NUCLEOTIDE SEQUENCE [LARGE SCALE GENOMIC DNA]</scope>
    <source>
        <strain evidence="4">DSM 21772</strain>
    </source>
</reference>
<dbReference type="AlphaFoldDB" id="A0A1H1T5I1"/>
<proteinExistence type="predicted"/>
<feature type="region of interest" description="Disordered" evidence="1">
    <location>
        <begin position="433"/>
        <end position="514"/>
    </location>
</feature>
<feature type="compositionally biased region" description="Basic and acidic residues" evidence="1">
    <location>
        <begin position="475"/>
        <end position="495"/>
    </location>
</feature>
<evidence type="ECO:0000259" key="2">
    <source>
        <dbReference type="Pfam" id="PF03432"/>
    </source>
</evidence>
<keyword evidence="4" id="KW-1185">Reference proteome</keyword>
<evidence type="ECO:0000313" key="4">
    <source>
        <dbReference type="Proteomes" id="UP000181956"/>
    </source>
</evidence>
<organism evidence="3 4">
    <name type="scientific">Microterricola viridarii</name>
    <dbReference type="NCBI Taxonomy" id="412690"/>
    <lineage>
        <taxon>Bacteria</taxon>
        <taxon>Bacillati</taxon>
        <taxon>Actinomycetota</taxon>
        <taxon>Actinomycetes</taxon>
        <taxon>Micrococcales</taxon>
        <taxon>Microbacteriaceae</taxon>
        <taxon>Microterricola</taxon>
    </lineage>
</organism>
<gene>
    <name evidence="3" type="ORF">SAMN04489834_1693</name>
</gene>
<dbReference type="Pfam" id="PF03432">
    <property type="entry name" value="Relaxase"/>
    <property type="match status" value="1"/>
</dbReference>
<dbReference type="InterPro" id="IPR005094">
    <property type="entry name" value="Endonuclease_MobA/VirD2"/>
</dbReference>
<dbReference type="Proteomes" id="UP000181956">
    <property type="component" value="Chromosome I"/>
</dbReference>
<name>A0A1H1T5I1_9MICO</name>
<protein>
    <submittedName>
        <fullName evidence="3">Relaxase/Mobilisation nuclease domain-containing protein</fullName>
    </submittedName>
</protein>
<evidence type="ECO:0000313" key="3">
    <source>
        <dbReference type="EMBL" id="SDS55414.1"/>
    </source>
</evidence>
<evidence type="ECO:0000256" key="1">
    <source>
        <dbReference type="SAM" id="MobiDB-lite"/>
    </source>
</evidence>
<feature type="region of interest" description="Disordered" evidence="1">
    <location>
        <begin position="383"/>
        <end position="416"/>
    </location>
</feature>
<sequence>MAVIMASPTRSSAALVNYVLADKKDQRGERYVMASGVGGLLVSVADKQMRDVRKKFNKDKAGAYVQAYHVIESFGKDELLPDSPDSWLTAQKLGRALAEDRFPGRQVLVVTQRDGKTGCIHNHLVINSIETKTGKSLNSSIVMHSRLVEAHERVLESEGFEQRADLKQAFSDATERRERGEPSGMRRAHSVQHSELREFQRHIQWEVNNEIADEFGFPHDPEPFSATVLKHCIGRALTDPAATDWASFVEAGRTYGVRIEQRGKKGRGISYGMLREQPDGTLAEPSSSARRRCATLGADFEMDAVEEALARNGALVQAQALLVPVIATVSPSVPPTPQHKPAARMTSMNERMLAALEEVGKQAEANTQRMIADYIMDKTSATAVQKPAVTPPQSAEQLPDTPSPSNTGEADEAQEVAQSTLWVSGAGDATTTVLAAPDAPDDSDNSDNSDNSDKLRKINARSRRLGLPPVSAAQHAERKALTPEQRKRRLERAAWFDDATPATALSKHGPELGD</sequence>
<dbReference type="RefSeq" id="WP_083363638.1">
    <property type="nucleotide sequence ID" value="NZ_LT629742.1"/>
</dbReference>
<dbReference type="EMBL" id="LT629742">
    <property type="protein sequence ID" value="SDS55414.1"/>
    <property type="molecule type" value="Genomic_DNA"/>
</dbReference>
<dbReference type="STRING" id="412690.SAMN04489834_1693"/>